<dbReference type="Gene3D" id="1.10.1200.10">
    <property type="entry name" value="ACP-like"/>
    <property type="match status" value="1"/>
</dbReference>
<dbReference type="InterPro" id="IPR014031">
    <property type="entry name" value="Ketoacyl_synth_C"/>
</dbReference>
<accession>A0ABD8AQM8</accession>
<evidence type="ECO:0000256" key="1">
    <source>
        <dbReference type="ARBA" id="ARBA00022450"/>
    </source>
</evidence>
<dbReference type="CDD" id="cd08953">
    <property type="entry name" value="KR_2_SDR_x"/>
    <property type="match status" value="1"/>
</dbReference>
<dbReference type="InterPro" id="IPR009081">
    <property type="entry name" value="PP-bd_ACP"/>
</dbReference>
<dbReference type="EMBL" id="CP145892">
    <property type="protein sequence ID" value="WWP19884.1"/>
    <property type="molecule type" value="Genomic_DNA"/>
</dbReference>
<gene>
    <name evidence="7" type="ORF">V6668_26145</name>
</gene>
<keyword evidence="1" id="KW-0596">Phosphopantetheine</keyword>
<dbReference type="InterPro" id="IPR016039">
    <property type="entry name" value="Thiolase-like"/>
</dbReference>
<evidence type="ECO:0000259" key="6">
    <source>
        <dbReference type="PROSITE" id="PS52004"/>
    </source>
</evidence>
<keyword evidence="2" id="KW-0597">Phosphoprotein</keyword>
<dbReference type="Pfam" id="PF22621">
    <property type="entry name" value="CurL-like_PKS_C"/>
    <property type="match status" value="1"/>
</dbReference>
<evidence type="ECO:0000256" key="2">
    <source>
        <dbReference type="ARBA" id="ARBA00022553"/>
    </source>
</evidence>
<dbReference type="GeneID" id="93479028"/>
<dbReference type="SMART" id="SM00822">
    <property type="entry name" value="PKS_KR"/>
    <property type="match status" value="1"/>
</dbReference>
<dbReference type="PROSITE" id="PS50075">
    <property type="entry name" value="CARRIER"/>
    <property type="match status" value="1"/>
</dbReference>
<protein>
    <submittedName>
        <fullName evidence="7">SDR family NAD(P)-dependent oxidoreductase</fullName>
    </submittedName>
</protein>
<dbReference type="CDD" id="cd00833">
    <property type="entry name" value="PKS"/>
    <property type="match status" value="1"/>
</dbReference>
<dbReference type="SMART" id="SM00823">
    <property type="entry name" value="PKS_PP"/>
    <property type="match status" value="1"/>
</dbReference>
<name>A0ABD8AQM8_PAEAM</name>
<dbReference type="RefSeq" id="WP_076319710.1">
    <property type="nucleotide sequence ID" value="NZ_CP145892.1"/>
</dbReference>
<dbReference type="Pfam" id="PF00550">
    <property type="entry name" value="PP-binding"/>
    <property type="match status" value="1"/>
</dbReference>
<feature type="compositionally biased region" description="Polar residues" evidence="4">
    <location>
        <begin position="15"/>
        <end position="24"/>
    </location>
</feature>
<dbReference type="Gene3D" id="1.10.1240.100">
    <property type="match status" value="1"/>
</dbReference>
<dbReference type="InterPro" id="IPR020841">
    <property type="entry name" value="PKS_Beta-ketoAc_synthase_dom"/>
</dbReference>
<evidence type="ECO:0000313" key="7">
    <source>
        <dbReference type="EMBL" id="WWP19884.1"/>
    </source>
</evidence>
<dbReference type="SUPFAM" id="SSF51735">
    <property type="entry name" value="NAD(P)-binding Rossmann-fold domains"/>
    <property type="match status" value="2"/>
</dbReference>
<dbReference type="InterPro" id="IPR018201">
    <property type="entry name" value="Ketoacyl_synth_AS"/>
</dbReference>
<sequence length="1262" mass="139938">MKNKLMDFSELGIRDTNQTESSGQTPPAPTTTAIRPGDIAIVGLSVRMPLADDAEQFWDNLLHGLDCTRDLPEQRRQDADNYISRKMNTGEDAQYLDGSYLEHIDTFDYPFFRFTPKEASLMNPAQRIFMETAWAAFEDGGYTSEKLAGSNTGVYVGLVSDLEGYRYKEMIHDVEPQSLPISVTGNLSCILPSRLSYLLDLRGPSMVVDTACSSSLVAVHHACNAIRLGECDMALAGGVKLNVLPLDKDYYRMGIESSNGMTRPFDDSSDGSGIGEGAAVIMLKPLQDAIKDKDQVYAVIKGSAINQDGNSMGITAPNARAQSEVIVKAWKAAGVDPESISYIETHGTGTVLGDPIEIDGIKGAFEQYTDKRQFCAIGSVKSNIGHLYESAGITGLVKSVLSLKKGILPAVQHFDRPNRNIDFSGTPVYVNTRNRIWPAEGAPARMGVSAFGFSGTNCHLILEQAGAVETTSETEMREYLFPLSAKTLQSLQQYISKYTKYLKTTDHTLADICYTAGTSRTHYEHRLVRIASSKEELLAQLVALEEDGLHSIREQPVPESNQLHLTDHCETYLGGGEVSWPSLYSGEDVRRISIPTYPFEAHRCWIELSAPYTQTKTSAITMENIHHYELGWVCEPERNSDRKLSEGHVVIFMDEKREDRSLRKALQKQGRQLIEVFDGPSFLQVSSGEYVISHQRESMEQLWAHLGELMITQIIYIQQQQSFHPFFYLLQEMIRTKSSEPVDVVLLTNPIHSITGTEENVFPQAALMFGLGLAGRKEDSRLQCRSIQVDAETSLQDILAELDHESDDYGVAYRAGTRYIQQFEAMDPSQYPKRDYKIRNDGLYLITGGLGGIGLEIGLQLAERYPGITLALVNRTALPTRGEWDSIVAADSNDALVQKIRSVQQMEAAGATVLSYQADISDEASMRVILSELRQQYGRIAGVIHGAGVAVGGDHPLKDRTIEEAECVLRPKVQGTQVVDQLTREDNPDFFVMFSSIATLFSGPGQADYVAANAYQDAYAAYRNRELDGTMTVNWSTWKETGAAAATGYGVDTLFKAMTNKEALAWLDQVEGRQIERVLIGQMSTDRGMLKMIRNYPFRLSPELESWIDSRLQRASSPKAPVTPQSVARQDAVLNGADDGEYTPWEKQVADVCQAVLGFNEIHIHDSFFELGADSILVKQMYAQLDRQYPGVLVVADLFEHPSVHRLGGYLADKTGNKRESKQVEVSSSGAIALDEEVHSLFDQLEDGKISMEDMLKGLKHI</sequence>
<dbReference type="InterPro" id="IPR036736">
    <property type="entry name" value="ACP-like_sf"/>
</dbReference>
<dbReference type="Gene3D" id="3.40.47.10">
    <property type="match status" value="1"/>
</dbReference>
<keyword evidence="3" id="KW-0808">Transferase</keyword>
<dbReference type="SUPFAM" id="SSF47336">
    <property type="entry name" value="ACP-like"/>
    <property type="match status" value="1"/>
</dbReference>
<dbReference type="Pfam" id="PF08659">
    <property type="entry name" value="KR"/>
    <property type="match status" value="1"/>
</dbReference>
<dbReference type="InterPro" id="IPR014030">
    <property type="entry name" value="Ketoacyl_synth_N"/>
</dbReference>
<dbReference type="AlphaFoldDB" id="A0ABD8AQM8"/>
<organism evidence="7 8">
    <name type="scientific">Paenibacillus amylolyticus</name>
    <dbReference type="NCBI Taxonomy" id="1451"/>
    <lineage>
        <taxon>Bacteria</taxon>
        <taxon>Bacillati</taxon>
        <taxon>Bacillota</taxon>
        <taxon>Bacilli</taxon>
        <taxon>Bacillales</taxon>
        <taxon>Paenibacillaceae</taxon>
        <taxon>Paenibacillus</taxon>
    </lineage>
</organism>
<reference evidence="7 8" key="1">
    <citation type="submission" date="2024-02" db="EMBL/GenBank/DDBJ databases">
        <title>Complete sequences of two Paenibacillus sp. strains and one Lysinibacillus strain isolated from the environment on STAA medium highlight biotechnological potential.</title>
        <authorList>
            <person name="Attere S.A."/>
            <person name="Piche L.C."/>
            <person name="Intertaglia L."/>
            <person name="Lami R."/>
            <person name="Charette S.J."/>
            <person name="Vincent A.T."/>
        </authorList>
    </citation>
    <scope>NUCLEOTIDE SEQUENCE [LARGE SCALE GENOMIC DNA]</scope>
    <source>
        <strain evidence="7 8">Y5S-7</strain>
    </source>
</reference>
<dbReference type="InterPro" id="IPR036291">
    <property type="entry name" value="NAD(P)-bd_dom_sf"/>
</dbReference>
<dbReference type="SMART" id="SM00825">
    <property type="entry name" value="PKS_KS"/>
    <property type="match status" value="1"/>
</dbReference>
<evidence type="ECO:0000256" key="3">
    <source>
        <dbReference type="ARBA" id="ARBA00022679"/>
    </source>
</evidence>
<dbReference type="InterPro" id="IPR057326">
    <property type="entry name" value="KR_dom"/>
</dbReference>
<dbReference type="InterPro" id="IPR050091">
    <property type="entry name" value="PKS_NRPS_Biosynth_Enz"/>
</dbReference>
<dbReference type="GO" id="GO:0016740">
    <property type="term" value="F:transferase activity"/>
    <property type="evidence" value="ECO:0007669"/>
    <property type="project" value="UniProtKB-KW"/>
</dbReference>
<dbReference type="Pfam" id="PF02801">
    <property type="entry name" value="Ketoacyl-synt_C"/>
    <property type="match status" value="1"/>
</dbReference>
<dbReference type="InterPro" id="IPR020806">
    <property type="entry name" value="PKS_PP-bd"/>
</dbReference>
<dbReference type="InterPro" id="IPR013968">
    <property type="entry name" value="PKS_KR"/>
</dbReference>
<dbReference type="Proteomes" id="UP001364764">
    <property type="component" value="Chromosome"/>
</dbReference>
<dbReference type="PROSITE" id="PS00606">
    <property type="entry name" value="KS3_1"/>
    <property type="match status" value="1"/>
</dbReference>
<dbReference type="PANTHER" id="PTHR43775">
    <property type="entry name" value="FATTY ACID SYNTHASE"/>
    <property type="match status" value="1"/>
</dbReference>
<feature type="region of interest" description="Disordered" evidence="4">
    <location>
        <begin position="1"/>
        <end position="33"/>
    </location>
</feature>
<dbReference type="SUPFAM" id="SSF53901">
    <property type="entry name" value="Thiolase-like"/>
    <property type="match status" value="1"/>
</dbReference>
<feature type="domain" description="Carrier" evidence="5">
    <location>
        <begin position="1140"/>
        <end position="1215"/>
    </location>
</feature>
<evidence type="ECO:0000313" key="8">
    <source>
        <dbReference type="Proteomes" id="UP001364764"/>
    </source>
</evidence>
<dbReference type="PANTHER" id="PTHR43775:SF37">
    <property type="entry name" value="SI:DKEY-61P9.11"/>
    <property type="match status" value="1"/>
</dbReference>
<evidence type="ECO:0000259" key="5">
    <source>
        <dbReference type="PROSITE" id="PS50075"/>
    </source>
</evidence>
<feature type="domain" description="Ketosynthase family 3 (KS3)" evidence="6">
    <location>
        <begin position="36"/>
        <end position="464"/>
    </location>
</feature>
<proteinExistence type="predicted"/>
<dbReference type="Pfam" id="PF00109">
    <property type="entry name" value="ketoacyl-synt"/>
    <property type="match status" value="1"/>
</dbReference>
<dbReference type="PROSITE" id="PS52004">
    <property type="entry name" value="KS3_2"/>
    <property type="match status" value="1"/>
</dbReference>
<dbReference type="Gene3D" id="3.40.50.720">
    <property type="entry name" value="NAD(P)-binding Rossmann-like Domain"/>
    <property type="match status" value="1"/>
</dbReference>
<evidence type="ECO:0000256" key="4">
    <source>
        <dbReference type="SAM" id="MobiDB-lite"/>
    </source>
</evidence>